<keyword evidence="1" id="KW-1133">Transmembrane helix</keyword>
<dbReference type="AlphaFoldDB" id="A0A2M9EXM7"/>
<protein>
    <submittedName>
        <fullName evidence="2">Uncharacterized protein</fullName>
    </submittedName>
</protein>
<sequence>MAKQLMKEYVVALSALGIGCLFLLIGMNGGTIASITSRPMNSSSWETSFAAINAWTYIPIGLGITFLLAALFAFTIKYYVQQLQQVKNV</sequence>
<name>A0A2M9EXM7_9BACL</name>
<dbReference type="EMBL" id="PCGR01000004">
    <property type="protein sequence ID" value="PJK15972.1"/>
    <property type="molecule type" value="Genomic_DNA"/>
</dbReference>
<keyword evidence="3" id="KW-1185">Reference proteome</keyword>
<dbReference type="OrthoDB" id="2884302at2"/>
<dbReference type="PROSITE" id="PS51257">
    <property type="entry name" value="PROKAR_LIPOPROTEIN"/>
    <property type="match status" value="1"/>
</dbReference>
<comment type="caution">
    <text evidence="2">The sequence shown here is derived from an EMBL/GenBank/DDBJ whole genome shotgun (WGS) entry which is preliminary data.</text>
</comment>
<gene>
    <name evidence="2" type="ORF">CQS04_12115</name>
</gene>
<keyword evidence="1" id="KW-0812">Transmembrane</keyword>
<feature type="transmembrane region" description="Helical" evidence="1">
    <location>
        <begin position="57"/>
        <end position="80"/>
    </location>
</feature>
<evidence type="ECO:0000313" key="2">
    <source>
        <dbReference type="EMBL" id="PJK15972.1"/>
    </source>
</evidence>
<dbReference type="RefSeq" id="WP_100354377.1">
    <property type="nucleotide sequence ID" value="NZ_PCGR01000004.1"/>
</dbReference>
<organism evidence="2 3">
    <name type="scientific">Chryseomicrobium excrementi</name>
    <dbReference type="NCBI Taxonomy" id="2041346"/>
    <lineage>
        <taxon>Bacteria</taxon>
        <taxon>Bacillati</taxon>
        <taxon>Bacillota</taxon>
        <taxon>Bacilli</taxon>
        <taxon>Bacillales</taxon>
        <taxon>Caryophanaceae</taxon>
        <taxon>Chryseomicrobium</taxon>
    </lineage>
</organism>
<keyword evidence="1" id="KW-0472">Membrane</keyword>
<evidence type="ECO:0000313" key="3">
    <source>
        <dbReference type="Proteomes" id="UP000228680"/>
    </source>
</evidence>
<evidence type="ECO:0000256" key="1">
    <source>
        <dbReference type="SAM" id="Phobius"/>
    </source>
</evidence>
<reference evidence="2 3" key="1">
    <citation type="submission" date="2017-10" db="EMBL/GenBank/DDBJ databases">
        <title>Draft genome of Chryseomicrobium casticus sp. nov.</title>
        <authorList>
            <person name="Chakraborty R."/>
            <person name="Saha T."/>
        </authorList>
    </citation>
    <scope>NUCLEOTIDE SEQUENCE [LARGE SCALE GENOMIC DNA]</scope>
    <source>
        <strain evidence="2 3">ET03</strain>
    </source>
</reference>
<accession>A0A2M9EXM7</accession>
<proteinExistence type="predicted"/>
<dbReference type="Proteomes" id="UP000228680">
    <property type="component" value="Unassembled WGS sequence"/>
</dbReference>